<name>A0A1H0YBH0_9BACI</name>
<dbReference type="Proteomes" id="UP000199444">
    <property type="component" value="Unassembled WGS sequence"/>
</dbReference>
<protein>
    <submittedName>
        <fullName evidence="2">Uncharacterized protein</fullName>
    </submittedName>
</protein>
<dbReference type="AlphaFoldDB" id="A0A1H0YBH0"/>
<dbReference type="STRING" id="553311.SAMN05216231_0538"/>
<organism evidence="2 3">
    <name type="scientific">Virgibacillus salinus</name>
    <dbReference type="NCBI Taxonomy" id="553311"/>
    <lineage>
        <taxon>Bacteria</taxon>
        <taxon>Bacillati</taxon>
        <taxon>Bacillota</taxon>
        <taxon>Bacilli</taxon>
        <taxon>Bacillales</taxon>
        <taxon>Bacillaceae</taxon>
        <taxon>Virgibacillus</taxon>
    </lineage>
</organism>
<keyword evidence="3" id="KW-1185">Reference proteome</keyword>
<reference evidence="2 3" key="1">
    <citation type="submission" date="2016-10" db="EMBL/GenBank/DDBJ databases">
        <authorList>
            <person name="de Groot N.N."/>
        </authorList>
    </citation>
    <scope>NUCLEOTIDE SEQUENCE [LARGE SCALE GENOMIC DNA]</scope>
    <source>
        <strain evidence="2 3">CGMCC 1.10449</strain>
    </source>
</reference>
<evidence type="ECO:0000256" key="1">
    <source>
        <dbReference type="SAM" id="Phobius"/>
    </source>
</evidence>
<dbReference type="EMBL" id="FNKD01000001">
    <property type="protein sequence ID" value="SDQ12226.1"/>
    <property type="molecule type" value="Genomic_DNA"/>
</dbReference>
<evidence type="ECO:0000313" key="2">
    <source>
        <dbReference type="EMBL" id="SDQ12226.1"/>
    </source>
</evidence>
<gene>
    <name evidence="2" type="ORF">SAMN05216231_0538</name>
</gene>
<accession>A0A1H0YBH0</accession>
<feature type="transmembrane region" description="Helical" evidence="1">
    <location>
        <begin position="22"/>
        <end position="41"/>
    </location>
</feature>
<dbReference type="RefSeq" id="WP_281243638.1">
    <property type="nucleotide sequence ID" value="NZ_FNKD01000001.1"/>
</dbReference>
<sequence>MAERTAVHTKQVHHFNLLLERIIFVMIVMGAFVYINNLIILEAP</sequence>
<keyword evidence="1" id="KW-0472">Membrane</keyword>
<evidence type="ECO:0000313" key="3">
    <source>
        <dbReference type="Proteomes" id="UP000199444"/>
    </source>
</evidence>
<keyword evidence="1" id="KW-1133">Transmembrane helix</keyword>
<keyword evidence="1" id="KW-0812">Transmembrane</keyword>
<proteinExistence type="predicted"/>